<accession>A0A1I7X8A0</accession>
<dbReference type="AlphaFoldDB" id="A0A1I7X8A0"/>
<evidence type="ECO:0000313" key="2">
    <source>
        <dbReference type="WBParaSite" id="Hba_13721"/>
    </source>
</evidence>
<organism evidence="1 2">
    <name type="scientific">Heterorhabditis bacteriophora</name>
    <name type="common">Entomopathogenic nematode worm</name>
    <dbReference type="NCBI Taxonomy" id="37862"/>
    <lineage>
        <taxon>Eukaryota</taxon>
        <taxon>Metazoa</taxon>
        <taxon>Ecdysozoa</taxon>
        <taxon>Nematoda</taxon>
        <taxon>Chromadorea</taxon>
        <taxon>Rhabditida</taxon>
        <taxon>Rhabditina</taxon>
        <taxon>Rhabditomorpha</taxon>
        <taxon>Strongyloidea</taxon>
        <taxon>Heterorhabditidae</taxon>
        <taxon>Heterorhabditis</taxon>
    </lineage>
</organism>
<dbReference type="Proteomes" id="UP000095283">
    <property type="component" value="Unplaced"/>
</dbReference>
<evidence type="ECO:0000313" key="1">
    <source>
        <dbReference type="Proteomes" id="UP000095283"/>
    </source>
</evidence>
<dbReference type="WBParaSite" id="Hba_13721">
    <property type="protein sequence ID" value="Hba_13721"/>
    <property type="gene ID" value="Hba_13721"/>
</dbReference>
<proteinExistence type="predicted"/>
<keyword evidence="1" id="KW-1185">Reference proteome</keyword>
<protein>
    <submittedName>
        <fullName evidence="2">Uncharacterized protein</fullName>
    </submittedName>
</protein>
<reference evidence="2" key="1">
    <citation type="submission" date="2016-11" db="UniProtKB">
        <authorList>
            <consortium name="WormBaseParasite"/>
        </authorList>
    </citation>
    <scope>IDENTIFICATION</scope>
</reference>
<name>A0A1I7X8A0_HETBA</name>
<sequence>MLIIESDDVHSAIFCSLVFSCVPNAYYKLSTVSICLFSG</sequence>